<dbReference type="Pfam" id="PF00593">
    <property type="entry name" value="TonB_dep_Rec_b-barrel"/>
    <property type="match status" value="1"/>
</dbReference>
<keyword evidence="2" id="KW-0813">Transport</keyword>
<evidence type="ECO:0000256" key="3">
    <source>
        <dbReference type="ARBA" id="ARBA00022452"/>
    </source>
</evidence>
<proteinExistence type="inferred from homology"/>
<dbReference type="GO" id="GO:0044718">
    <property type="term" value="P:siderophore transmembrane transport"/>
    <property type="evidence" value="ECO:0007669"/>
    <property type="project" value="TreeGrafter"/>
</dbReference>
<dbReference type="SUPFAM" id="SSF49464">
    <property type="entry name" value="Carboxypeptidase regulatory domain-like"/>
    <property type="match status" value="1"/>
</dbReference>
<dbReference type="PANTHER" id="PTHR30069">
    <property type="entry name" value="TONB-DEPENDENT OUTER MEMBRANE RECEPTOR"/>
    <property type="match status" value="1"/>
</dbReference>
<evidence type="ECO:0000256" key="6">
    <source>
        <dbReference type="ARBA" id="ARBA00023077"/>
    </source>
</evidence>
<dbReference type="Gene3D" id="2.170.130.10">
    <property type="entry name" value="TonB-dependent receptor, plug domain"/>
    <property type="match status" value="1"/>
</dbReference>
<dbReference type="RefSeq" id="WP_115867355.1">
    <property type="nucleotide sequence ID" value="NZ_QREG01000004.1"/>
</dbReference>
<comment type="similarity">
    <text evidence="10">Belongs to the TonB-dependent receptor family.</text>
</comment>
<dbReference type="GO" id="GO:0009279">
    <property type="term" value="C:cell outer membrane"/>
    <property type="evidence" value="ECO:0007669"/>
    <property type="project" value="UniProtKB-SubCell"/>
</dbReference>
<keyword evidence="7 10" id="KW-0472">Membrane</keyword>
<dbReference type="Pfam" id="PF07715">
    <property type="entry name" value="Plug"/>
    <property type="match status" value="1"/>
</dbReference>
<evidence type="ECO:0000313" key="14">
    <source>
        <dbReference type="EMBL" id="REE01283.1"/>
    </source>
</evidence>
<evidence type="ECO:0000256" key="4">
    <source>
        <dbReference type="ARBA" id="ARBA00022692"/>
    </source>
</evidence>
<evidence type="ECO:0000313" key="15">
    <source>
        <dbReference type="Proteomes" id="UP000256779"/>
    </source>
</evidence>
<evidence type="ECO:0000259" key="13">
    <source>
        <dbReference type="Pfam" id="PF07715"/>
    </source>
</evidence>
<organism evidence="14 15">
    <name type="scientific">Marinoscillum furvescens DSM 4134</name>
    <dbReference type="NCBI Taxonomy" id="1122208"/>
    <lineage>
        <taxon>Bacteria</taxon>
        <taxon>Pseudomonadati</taxon>
        <taxon>Bacteroidota</taxon>
        <taxon>Cytophagia</taxon>
        <taxon>Cytophagales</taxon>
        <taxon>Reichenbachiellaceae</taxon>
        <taxon>Marinoscillum</taxon>
    </lineage>
</organism>
<evidence type="ECO:0000259" key="12">
    <source>
        <dbReference type="Pfam" id="PF00593"/>
    </source>
</evidence>
<evidence type="ECO:0000256" key="8">
    <source>
        <dbReference type="ARBA" id="ARBA00023170"/>
    </source>
</evidence>
<dbReference type="Gene3D" id="2.60.40.1120">
    <property type="entry name" value="Carboxypeptidase-like, regulatory domain"/>
    <property type="match status" value="1"/>
</dbReference>
<dbReference type="InterPro" id="IPR036942">
    <property type="entry name" value="Beta-barrel_TonB_sf"/>
</dbReference>
<dbReference type="EMBL" id="QREG01000004">
    <property type="protein sequence ID" value="REE01283.1"/>
    <property type="molecule type" value="Genomic_DNA"/>
</dbReference>
<dbReference type="InterPro" id="IPR012910">
    <property type="entry name" value="Plug_dom"/>
</dbReference>
<name>A0A3D9L5K0_MARFU</name>
<gene>
    <name evidence="14" type="ORF">C7460_104303</name>
</gene>
<dbReference type="Pfam" id="PF13715">
    <property type="entry name" value="CarbopepD_reg_2"/>
    <property type="match status" value="1"/>
</dbReference>
<dbReference type="InterPro" id="IPR037066">
    <property type="entry name" value="Plug_dom_sf"/>
</dbReference>
<dbReference type="InterPro" id="IPR039426">
    <property type="entry name" value="TonB-dep_rcpt-like"/>
</dbReference>
<sequence>MITSATKTQFLAFLLMLIGTVAWAQMSVSGTVTDVDSGEPLIGVNILVKGTVLGTITDVDGGFNLEITSNPPVTLVITSVGYERQEIEISQASITSLDIQMRESFMIGQEVVVSASRVEENILQSPVSIEKMDILAVQSTSSDSYYKAIANLKGVDVASSSINFQIINARGFGNTGNTRFVQLIDGMDTQAPALNFPIGNLNGPSQLDVESVELIPGASSALYGPNAFNGILLINSKNPFEYQGLSAFVQTGVNHVGSNADQSASPMYEASLRYAKSFNDKFAFKVNGSYSRADDWHGTSSMDRNAAFNPFASLGVENPGADRLHFMGDEAALNVNILRFSRNTSSDFGWEQLATTGIGLFSGNDDIGQTNAWTYAQNGFLPSHVVSAPGYAEKDIVDYGAENKKINVGLYYRLNDQLELSYLFNGGWGTSIYTGAQRYSLSDFGIQQHRLQLRGDNFYVRAYTTREKSGGSYIAEFLAKRINDVRYGGSVTNYLTEYPLWLLRYYYNNNIAPDSDPSAIGLETQLAAHQFAQSQMSNRYPLTAGDSQFEDIKSDVLEGVVPVGPLFDDVSNMYQAEGQYDFKNEIDFMELQAGASFRMFELNSNGTIFADTAGAITIKEFGAYVQAGKRVNDNLKFSGSVRFDKNENFDGQVNPRISAVYTLNKTHNLRASFQTGFRNPTTQGQYIDLDIISARLLGGLPAFYEAYQLTKTSSTGVPLAFTGGSVNAFRNDVFSGKQPFDPSSTEILEPVTSYESVKPERVKSVEVGYKSLIQNKLMVDAVFYYNTYTDFITQVRVVTSNELSAQDAQDINDEIGADIYSAGDPAYNSILNGTSDNTFQIYTNLDETVKTQGAALGLTYSLGKGYTVGANYNWNKFISGYTENTLNDFNTPEHKFNVKFGNRKVTDNLGFNITYRWQDAFRWESSFAVGEVPSYATLDAQVSYKLDNLKSILKIGGSNVMGDHYIQSLGGPNIGSIYYVSITFDELMN</sequence>
<keyword evidence="8 14" id="KW-0675">Receptor</keyword>
<dbReference type="Proteomes" id="UP000256779">
    <property type="component" value="Unassembled WGS sequence"/>
</dbReference>
<evidence type="ECO:0000256" key="11">
    <source>
        <dbReference type="SAM" id="SignalP"/>
    </source>
</evidence>
<dbReference type="SUPFAM" id="SSF56935">
    <property type="entry name" value="Porins"/>
    <property type="match status" value="1"/>
</dbReference>
<dbReference type="Gene3D" id="2.40.170.20">
    <property type="entry name" value="TonB-dependent receptor, beta-barrel domain"/>
    <property type="match status" value="1"/>
</dbReference>
<dbReference type="InterPro" id="IPR000531">
    <property type="entry name" value="Beta-barrel_TonB"/>
</dbReference>
<dbReference type="PANTHER" id="PTHR30069:SF29">
    <property type="entry name" value="HEMOGLOBIN AND HEMOGLOBIN-HAPTOGLOBIN-BINDING PROTEIN 1-RELATED"/>
    <property type="match status" value="1"/>
</dbReference>
<keyword evidence="3" id="KW-1134">Transmembrane beta strand</keyword>
<reference evidence="14 15" key="1">
    <citation type="submission" date="2018-07" db="EMBL/GenBank/DDBJ databases">
        <title>Genomic Encyclopedia of Type Strains, Phase IV (KMG-IV): sequencing the most valuable type-strain genomes for metagenomic binning, comparative biology and taxonomic classification.</title>
        <authorList>
            <person name="Goeker M."/>
        </authorList>
    </citation>
    <scope>NUCLEOTIDE SEQUENCE [LARGE SCALE GENOMIC DNA]</scope>
    <source>
        <strain evidence="14 15">DSM 4134</strain>
    </source>
</reference>
<comment type="subcellular location">
    <subcellularLocation>
        <location evidence="1">Cell outer membrane</location>
        <topology evidence="1">Multi-pass membrane protein</topology>
    </subcellularLocation>
</comment>
<protein>
    <submittedName>
        <fullName evidence="14">TonB-dependent receptor-like protein</fullName>
    </submittedName>
</protein>
<evidence type="ECO:0000256" key="1">
    <source>
        <dbReference type="ARBA" id="ARBA00004571"/>
    </source>
</evidence>
<feature type="signal peptide" evidence="11">
    <location>
        <begin position="1"/>
        <end position="24"/>
    </location>
</feature>
<keyword evidence="9" id="KW-0998">Cell outer membrane</keyword>
<comment type="caution">
    <text evidence="14">The sequence shown here is derived from an EMBL/GenBank/DDBJ whole genome shotgun (WGS) entry which is preliminary data.</text>
</comment>
<dbReference type="AlphaFoldDB" id="A0A3D9L5K0"/>
<evidence type="ECO:0000256" key="5">
    <source>
        <dbReference type="ARBA" id="ARBA00022729"/>
    </source>
</evidence>
<feature type="domain" description="TonB-dependent receptor plug" evidence="13">
    <location>
        <begin position="124"/>
        <end position="231"/>
    </location>
</feature>
<evidence type="ECO:0000256" key="10">
    <source>
        <dbReference type="RuleBase" id="RU003357"/>
    </source>
</evidence>
<keyword evidence="5 11" id="KW-0732">Signal</keyword>
<dbReference type="InterPro" id="IPR008969">
    <property type="entry name" value="CarboxyPept-like_regulatory"/>
</dbReference>
<evidence type="ECO:0000256" key="2">
    <source>
        <dbReference type="ARBA" id="ARBA00022448"/>
    </source>
</evidence>
<dbReference type="GO" id="GO:0015344">
    <property type="term" value="F:siderophore uptake transmembrane transporter activity"/>
    <property type="evidence" value="ECO:0007669"/>
    <property type="project" value="TreeGrafter"/>
</dbReference>
<feature type="chain" id="PRO_5017671798" evidence="11">
    <location>
        <begin position="25"/>
        <end position="989"/>
    </location>
</feature>
<evidence type="ECO:0000256" key="7">
    <source>
        <dbReference type="ARBA" id="ARBA00023136"/>
    </source>
</evidence>
<keyword evidence="6 10" id="KW-0798">TonB box</keyword>
<evidence type="ECO:0000256" key="9">
    <source>
        <dbReference type="ARBA" id="ARBA00023237"/>
    </source>
</evidence>
<keyword evidence="4" id="KW-0812">Transmembrane</keyword>
<dbReference type="OrthoDB" id="1109208at2"/>
<feature type="domain" description="TonB-dependent receptor-like beta-barrel" evidence="12">
    <location>
        <begin position="492"/>
        <end position="959"/>
    </location>
</feature>
<accession>A0A3D9L5K0</accession>
<keyword evidence="15" id="KW-1185">Reference proteome</keyword>